<feature type="compositionally biased region" description="Polar residues" evidence="5">
    <location>
        <begin position="1"/>
        <end position="13"/>
    </location>
</feature>
<dbReference type="SMART" id="SM00184">
    <property type="entry name" value="RING"/>
    <property type="match status" value="1"/>
</dbReference>
<keyword evidence="1" id="KW-0479">Metal-binding</keyword>
<dbReference type="InterPro" id="IPR001841">
    <property type="entry name" value="Znf_RING"/>
</dbReference>
<evidence type="ECO:0000313" key="8">
    <source>
        <dbReference type="Proteomes" id="UP001295684"/>
    </source>
</evidence>
<feature type="region of interest" description="Disordered" evidence="5">
    <location>
        <begin position="1"/>
        <end position="57"/>
    </location>
</feature>
<dbReference type="EMBL" id="CAMPGE010015944">
    <property type="protein sequence ID" value="CAI2374533.1"/>
    <property type="molecule type" value="Genomic_DNA"/>
</dbReference>
<evidence type="ECO:0000256" key="2">
    <source>
        <dbReference type="ARBA" id="ARBA00022771"/>
    </source>
</evidence>
<name>A0AAD1XKR7_EUPCR</name>
<dbReference type="AlphaFoldDB" id="A0AAD1XKR7"/>
<accession>A0AAD1XKR7</accession>
<dbReference type="GO" id="GO:0061630">
    <property type="term" value="F:ubiquitin protein ligase activity"/>
    <property type="evidence" value="ECO:0007669"/>
    <property type="project" value="TreeGrafter"/>
</dbReference>
<dbReference type="CDD" id="cd16454">
    <property type="entry name" value="RING-H2_PA-TM-RING"/>
    <property type="match status" value="1"/>
</dbReference>
<dbReference type="GO" id="GO:0005634">
    <property type="term" value="C:nucleus"/>
    <property type="evidence" value="ECO:0007669"/>
    <property type="project" value="TreeGrafter"/>
</dbReference>
<dbReference type="Gene3D" id="3.30.40.10">
    <property type="entry name" value="Zinc/RING finger domain, C3HC4 (zinc finger)"/>
    <property type="match status" value="1"/>
</dbReference>
<evidence type="ECO:0000313" key="7">
    <source>
        <dbReference type="EMBL" id="CAI2374533.1"/>
    </source>
</evidence>
<dbReference type="PANTHER" id="PTHR45931:SF3">
    <property type="entry name" value="RING ZINC FINGER-CONTAINING PROTEIN"/>
    <property type="match status" value="1"/>
</dbReference>
<keyword evidence="3" id="KW-0862">Zinc</keyword>
<comment type="caution">
    <text evidence="7">The sequence shown here is derived from an EMBL/GenBank/DDBJ whole genome shotgun (WGS) entry which is preliminary data.</text>
</comment>
<dbReference type="InterPro" id="IPR013083">
    <property type="entry name" value="Znf_RING/FYVE/PHD"/>
</dbReference>
<dbReference type="GO" id="GO:0006511">
    <property type="term" value="P:ubiquitin-dependent protein catabolic process"/>
    <property type="evidence" value="ECO:0007669"/>
    <property type="project" value="TreeGrafter"/>
</dbReference>
<dbReference type="GO" id="GO:0008270">
    <property type="term" value="F:zinc ion binding"/>
    <property type="evidence" value="ECO:0007669"/>
    <property type="project" value="UniProtKB-KW"/>
</dbReference>
<dbReference type="PROSITE" id="PS50089">
    <property type="entry name" value="ZF_RING_2"/>
    <property type="match status" value="1"/>
</dbReference>
<keyword evidence="8" id="KW-1185">Reference proteome</keyword>
<dbReference type="Proteomes" id="UP001295684">
    <property type="component" value="Unassembled WGS sequence"/>
</dbReference>
<sequence length="327" mass="38045">MERFNPQSALTKSELQRRRQEEINNAWGGMSFGDAIGSAPPRAIPSSLKTNSHDQTVVPKREIKRTPASNLELDSQIERLSNMARTEQENLHRSDHISQPFSRDYSYGDYIRSLEEAKNPSREELKESSAHNMDQLNQVYDMRQNPALRLPPGDINLAFFSQGMARNQRNNRRANNRASPFGGVARSNLNQEEQPLRGNMNGYNLDLLDLEDEDDYVYDDNDQEDILETYTEALRIRELERLYHSLISREEQKEGVKKKAMKKLKKITIKRKQQYAKDDTCPICLSKYSIGSRIIKLPCKHYFHEKCVKKWFEKKSSCPKCRKDVNK</sequence>
<reference evidence="7" key="1">
    <citation type="submission" date="2023-07" db="EMBL/GenBank/DDBJ databases">
        <authorList>
            <consortium name="AG Swart"/>
            <person name="Singh M."/>
            <person name="Singh A."/>
            <person name="Seah K."/>
            <person name="Emmerich C."/>
        </authorList>
    </citation>
    <scope>NUCLEOTIDE SEQUENCE</scope>
    <source>
        <strain evidence="7">DP1</strain>
    </source>
</reference>
<evidence type="ECO:0000256" key="1">
    <source>
        <dbReference type="ARBA" id="ARBA00022723"/>
    </source>
</evidence>
<gene>
    <name evidence="7" type="ORF">ECRASSUSDP1_LOCUS15887</name>
</gene>
<dbReference type="Pfam" id="PF13639">
    <property type="entry name" value="zf-RING_2"/>
    <property type="match status" value="1"/>
</dbReference>
<evidence type="ECO:0000256" key="5">
    <source>
        <dbReference type="SAM" id="MobiDB-lite"/>
    </source>
</evidence>
<proteinExistence type="predicted"/>
<protein>
    <recommendedName>
        <fullName evidence="6">RING-type domain-containing protein</fullName>
    </recommendedName>
</protein>
<dbReference type="PANTHER" id="PTHR45931">
    <property type="entry name" value="SI:CH211-59O9.10"/>
    <property type="match status" value="1"/>
</dbReference>
<dbReference type="SUPFAM" id="SSF57850">
    <property type="entry name" value="RING/U-box"/>
    <property type="match status" value="1"/>
</dbReference>
<keyword evidence="2 4" id="KW-0863">Zinc-finger</keyword>
<evidence type="ECO:0000259" key="6">
    <source>
        <dbReference type="PROSITE" id="PS50089"/>
    </source>
</evidence>
<organism evidence="7 8">
    <name type="scientific">Euplotes crassus</name>
    <dbReference type="NCBI Taxonomy" id="5936"/>
    <lineage>
        <taxon>Eukaryota</taxon>
        <taxon>Sar</taxon>
        <taxon>Alveolata</taxon>
        <taxon>Ciliophora</taxon>
        <taxon>Intramacronucleata</taxon>
        <taxon>Spirotrichea</taxon>
        <taxon>Hypotrichia</taxon>
        <taxon>Euplotida</taxon>
        <taxon>Euplotidae</taxon>
        <taxon>Moneuplotes</taxon>
    </lineage>
</organism>
<evidence type="ECO:0000256" key="4">
    <source>
        <dbReference type="PROSITE-ProRule" id="PRU00175"/>
    </source>
</evidence>
<evidence type="ECO:0000256" key="3">
    <source>
        <dbReference type="ARBA" id="ARBA00022833"/>
    </source>
</evidence>
<dbReference type="InterPro" id="IPR051834">
    <property type="entry name" value="RING_finger_E3_ligase"/>
</dbReference>
<feature type="domain" description="RING-type" evidence="6">
    <location>
        <begin position="281"/>
        <end position="322"/>
    </location>
</feature>